<dbReference type="EMBL" id="LNYP01000028">
    <property type="protein sequence ID" value="KTD38367.1"/>
    <property type="molecule type" value="Genomic_DNA"/>
</dbReference>
<dbReference type="NCBIfam" id="TIGR00778">
    <property type="entry name" value="ahpD_dom"/>
    <property type="match status" value="1"/>
</dbReference>
<reference evidence="8 9" key="1">
    <citation type="submission" date="2015-11" db="EMBL/GenBank/DDBJ databases">
        <title>Genomic analysis of 38 Legionella species identifies large and diverse effector repertoires.</title>
        <authorList>
            <person name="Burstein D."/>
            <person name="Amaro F."/>
            <person name="Zusman T."/>
            <person name="Lifshitz Z."/>
            <person name="Cohen O."/>
            <person name="Gilbert J.A."/>
            <person name="Pupko T."/>
            <person name="Shuman H.A."/>
            <person name="Segal G."/>
        </authorList>
    </citation>
    <scope>NUCLEOTIDE SEQUENCE [LARGE SCALE GENOMIC DNA]</scope>
    <source>
        <strain evidence="8 9">Oak Ridge-10</strain>
    </source>
</reference>
<dbReference type="GO" id="GO:0015036">
    <property type="term" value="F:disulfide oxidoreductase activity"/>
    <property type="evidence" value="ECO:0007669"/>
    <property type="project" value="TreeGrafter"/>
</dbReference>
<evidence type="ECO:0000256" key="3">
    <source>
        <dbReference type="ARBA" id="ARBA00023002"/>
    </source>
</evidence>
<feature type="active site" description="Cysteine sulfenic acid (-SOH) intermediate" evidence="6">
    <location>
        <position position="137"/>
    </location>
</feature>
<evidence type="ECO:0000256" key="2">
    <source>
        <dbReference type="ARBA" id="ARBA00022862"/>
    </source>
</evidence>
<dbReference type="PANTHER" id="PTHR33930">
    <property type="entry name" value="ALKYL HYDROPEROXIDE REDUCTASE AHPD"/>
    <property type="match status" value="1"/>
</dbReference>
<dbReference type="EC" id="1.11.1.28" evidence="6"/>
<keyword evidence="1 6" id="KW-0575">Peroxidase</keyword>
<feature type="disulfide bond" description="Interchain (with AhpC); in linked form" evidence="6">
    <location>
        <position position="137"/>
    </location>
</feature>
<evidence type="ECO:0000313" key="9">
    <source>
        <dbReference type="Proteomes" id="UP000054858"/>
    </source>
</evidence>
<dbReference type="GO" id="GO:0006979">
    <property type="term" value="P:response to oxidative stress"/>
    <property type="evidence" value="ECO:0007669"/>
    <property type="project" value="InterPro"/>
</dbReference>
<dbReference type="InterPro" id="IPR029032">
    <property type="entry name" value="AhpD-like"/>
</dbReference>
<dbReference type="GO" id="GO:0045454">
    <property type="term" value="P:cell redox homeostasis"/>
    <property type="evidence" value="ECO:0007669"/>
    <property type="project" value="TreeGrafter"/>
</dbReference>
<evidence type="ECO:0000256" key="4">
    <source>
        <dbReference type="ARBA" id="ARBA00023157"/>
    </source>
</evidence>
<dbReference type="InterPro" id="IPR003779">
    <property type="entry name" value="CMD-like"/>
</dbReference>
<keyword evidence="3 6" id="KW-0560">Oxidoreductase</keyword>
<dbReference type="PATRIC" id="fig|29423.5.peg.1373"/>
<dbReference type="PANTHER" id="PTHR33930:SF7">
    <property type="entry name" value="ALKYL HYDROPEROXIDE REDUCTASE AHPD"/>
    <property type="match status" value="1"/>
</dbReference>
<comment type="catalytic activity">
    <reaction evidence="6">
        <text>N(6)-[(R)-dihydrolipoyl]-L-lysyl-[lipoyl-carrier protein] + a hydroperoxide = N(6)-[(R)-lipoyl]-L-lysyl-[lipoyl-carrier protein] + an alcohol + H2O</text>
        <dbReference type="Rhea" id="RHEA:62636"/>
        <dbReference type="Rhea" id="RHEA-COMP:10502"/>
        <dbReference type="Rhea" id="RHEA-COMP:16355"/>
        <dbReference type="ChEBI" id="CHEBI:15377"/>
        <dbReference type="ChEBI" id="CHEBI:30879"/>
        <dbReference type="ChEBI" id="CHEBI:35924"/>
        <dbReference type="ChEBI" id="CHEBI:83099"/>
        <dbReference type="ChEBI" id="CHEBI:83100"/>
        <dbReference type="EC" id="1.11.1.28"/>
    </reaction>
</comment>
<comment type="similarity">
    <text evidence="6">Belongs to the AhpD family.</text>
</comment>
<keyword evidence="4 6" id="KW-1015">Disulfide bond</keyword>
<keyword evidence="2 6" id="KW-0049">Antioxidant</keyword>
<dbReference type="Proteomes" id="UP000054858">
    <property type="component" value="Unassembled WGS sequence"/>
</dbReference>
<dbReference type="InterPro" id="IPR004674">
    <property type="entry name" value="AhpD"/>
</dbReference>
<dbReference type="Pfam" id="PF02627">
    <property type="entry name" value="CMD"/>
    <property type="match status" value="1"/>
</dbReference>
<evidence type="ECO:0000256" key="5">
    <source>
        <dbReference type="ARBA" id="ARBA00023284"/>
    </source>
</evidence>
<accession>A0A0W0X1B5</accession>
<evidence type="ECO:0000313" key="8">
    <source>
        <dbReference type="EMBL" id="KTD38367.1"/>
    </source>
</evidence>
<proteinExistence type="inferred from homology"/>
<evidence type="ECO:0000259" key="7">
    <source>
        <dbReference type="Pfam" id="PF02627"/>
    </source>
</evidence>
<dbReference type="GO" id="GO:0051920">
    <property type="term" value="F:peroxiredoxin activity"/>
    <property type="evidence" value="ECO:0007669"/>
    <property type="project" value="InterPro"/>
</dbReference>
<gene>
    <name evidence="6" type="primary">ahpD</name>
    <name evidence="8" type="ORF">Loak_1312</name>
</gene>
<dbReference type="InterPro" id="IPR004675">
    <property type="entry name" value="AhpD_core"/>
</dbReference>
<feature type="domain" description="Carboxymuconolactone decarboxylase-like" evidence="7">
    <location>
        <begin position="98"/>
        <end position="173"/>
    </location>
</feature>
<comment type="caution">
    <text evidence="8">The sequence shown here is derived from an EMBL/GenBank/DDBJ whole genome shotgun (WGS) entry which is preliminary data.</text>
</comment>
<dbReference type="SUPFAM" id="SSF69118">
    <property type="entry name" value="AhpD-like"/>
    <property type="match status" value="1"/>
</dbReference>
<dbReference type="RefSeq" id="WP_025385612.1">
    <property type="nucleotide sequence ID" value="NZ_LCUA01000034.1"/>
</dbReference>
<dbReference type="Gene3D" id="1.20.1290.10">
    <property type="entry name" value="AhpD-like"/>
    <property type="match status" value="1"/>
</dbReference>
<dbReference type="HAMAP" id="MF_01676">
    <property type="entry name" value="AhpD"/>
    <property type="match status" value="1"/>
</dbReference>
<feature type="disulfide bond" evidence="6">
    <location>
        <begin position="134"/>
        <end position="137"/>
    </location>
</feature>
<evidence type="ECO:0000256" key="6">
    <source>
        <dbReference type="HAMAP-Rule" id="MF_01676"/>
    </source>
</evidence>
<feature type="active site" description="Proton donor" evidence="6">
    <location>
        <position position="134"/>
    </location>
</feature>
<organism evidence="8 9">
    <name type="scientific">Legionella oakridgensis</name>
    <dbReference type="NCBI Taxonomy" id="29423"/>
    <lineage>
        <taxon>Bacteria</taxon>
        <taxon>Pseudomonadati</taxon>
        <taxon>Pseudomonadota</taxon>
        <taxon>Gammaproteobacteria</taxon>
        <taxon>Legionellales</taxon>
        <taxon>Legionellaceae</taxon>
        <taxon>Legionella</taxon>
    </lineage>
</organism>
<evidence type="ECO:0000256" key="1">
    <source>
        <dbReference type="ARBA" id="ARBA00022559"/>
    </source>
</evidence>
<keyword evidence="5 6" id="KW-0676">Redox-active center</keyword>
<protein>
    <recommendedName>
        <fullName evidence="6">Alkyl hydroperoxide reductase AhpD</fullName>
        <ecNumber evidence="6">1.11.1.28</ecNumber>
    </recommendedName>
    <alternativeName>
        <fullName evidence="6">Alkylhydroperoxidase AhpD</fullName>
    </alternativeName>
</protein>
<comment type="function">
    <text evidence="6">Antioxidant protein with alkyl hydroperoxidase activity. Required for the reduction of the AhpC active site cysteine residues and for the regeneration of the AhpC enzyme activity.</text>
</comment>
<name>A0A0W0X1B5_9GAMM</name>
<dbReference type="GO" id="GO:0032843">
    <property type="term" value="F:hydroperoxide reductase activity"/>
    <property type="evidence" value="ECO:0007669"/>
    <property type="project" value="InterPro"/>
</dbReference>
<dbReference type="AlphaFoldDB" id="A0A0W0X1B5"/>
<sequence length="178" mass="19260">MAIEPLKNSLPDFAKDIRLNVSALFNNYAQSGLTAEQFYGVALAVAFSLNNQLMVAAIKEEGGSHCHQALEEAAKIAATLMAMNNVYYRFIHLVSDKEFASMPAQLRMNGLQSHGMAKADFELLALAVSAINGCGLCMDSHVKQLMSHGLTKSAIQTSIRMAAVLKAMDQALAIEKIK</sequence>